<dbReference type="InterPro" id="IPR001466">
    <property type="entry name" value="Beta-lactam-related"/>
</dbReference>
<dbReference type="Proteomes" id="UP001596096">
    <property type="component" value="Unassembled WGS sequence"/>
</dbReference>
<dbReference type="EMBL" id="JBHSNW010000002">
    <property type="protein sequence ID" value="MFC5814309.1"/>
    <property type="molecule type" value="Genomic_DNA"/>
</dbReference>
<feature type="compositionally biased region" description="Basic and acidic residues" evidence="1">
    <location>
        <begin position="1"/>
        <end position="16"/>
    </location>
</feature>
<comment type="caution">
    <text evidence="3">The sequence shown here is derived from an EMBL/GenBank/DDBJ whole genome shotgun (WGS) entry which is preliminary data.</text>
</comment>
<keyword evidence="3" id="KW-0378">Hydrolase</keyword>
<evidence type="ECO:0000256" key="1">
    <source>
        <dbReference type="SAM" id="MobiDB-lite"/>
    </source>
</evidence>
<sequence length="166" mass="18073">MRRERGTPGEGHDQRGCHHGGPAQASPDRRGGADGPHWNLRGNGGMLSTARDLFRWHRALTGDAVLPAGARKKLLTAYAPVPDSDESYAYGWNIRGTGDGRIAWHDGGNGWSPANYALSPGDGTMAFWVSNHAYRRGAWNFEDLEPDLTLGLLARARETRPGDRDG</sequence>
<proteinExistence type="predicted"/>
<accession>A0ABW1BMM6</accession>
<feature type="domain" description="Beta-lactamase-related" evidence="2">
    <location>
        <begin position="20"/>
        <end position="135"/>
    </location>
</feature>
<dbReference type="Pfam" id="PF00144">
    <property type="entry name" value="Beta-lactamase"/>
    <property type="match status" value="1"/>
</dbReference>
<dbReference type="GO" id="GO:0016787">
    <property type="term" value="F:hydrolase activity"/>
    <property type="evidence" value="ECO:0007669"/>
    <property type="project" value="UniProtKB-KW"/>
</dbReference>
<evidence type="ECO:0000313" key="3">
    <source>
        <dbReference type="EMBL" id="MFC5814309.1"/>
    </source>
</evidence>
<protein>
    <submittedName>
        <fullName evidence="3">Serine hydrolase</fullName>
    </submittedName>
</protein>
<dbReference type="RefSeq" id="WP_219551805.1">
    <property type="nucleotide sequence ID" value="NZ_JAHKRN010000081.1"/>
</dbReference>
<reference evidence="4" key="1">
    <citation type="journal article" date="2019" name="Int. J. Syst. Evol. Microbiol.">
        <title>The Global Catalogue of Microorganisms (GCM) 10K type strain sequencing project: providing services to taxonomists for standard genome sequencing and annotation.</title>
        <authorList>
            <consortium name="The Broad Institute Genomics Platform"/>
            <consortium name="The Broad Institute Genome Sequencing Center for Infectious Disease"/>
            <person name="Wu L."/>
            <person name="Ma J."/>
        </authorList>
    </citation>
    <scope>NUCLEOTIDE SEQUENCE [LARGE SCALE GENOMIC DNA]</scope>
    <source>
        <strain evidence="4">CGMCC 4.7106</strain>
    </source>
</reference>
<gene>
    <name evidence="3" type="ORF">ACFPUY_04390</name>
</gene>
<organism evidence="3 4">
    <name type="scientific">Nonomuraea harbinensis</name>
    <dbReference type="NCBI Taxonomy" id="1286938"/>
    <lineage>
        <taxon>Bacteria</taxon>
        <taxon>Bacillati</taxon>
        <taxon>Actinomycetota</taxon>
        <taxon>Actinomycetes</taxon>
        <taxon>Streptosporangiales</taxon>
        <taxon>Streptosporangiaceae</taxon>
        <taxon>Nonomuraea</taxon>
    </lineage>
</organism>
<evidence type="ECO:0000259" key="2">
    <source>
        <dbReference type="Pfam" id="PF00144"/>
    </source>
</evidence>
<feature type="region of interest" description="Disordered" evidence="1">
    <location>
        <begin position="1"/>
        <end position="42"/>
    </location>
</feature>
<keyword evidence="4" id="KW-1185">Reference proteome</keyword>
<evidence type="ECO:0000313" key="4">
    <source>
        <dbReference type="Proteomes" id="UP001596096"/>
    </source>
</evidence>
<name>A0ABW1BMM6_9ACTN</name>